<reference evidence="2" key="1">
    <citation type="submission" date="2016-05" db="EMBL/GenBank/DDBJ databases">
        <title>Draft genome of Corynebacterium afermentans subsp. afermentans LCDC 88199T.</title>
        <authorList>
            <person name="Bernier A.-M."/>
            <person name="Bernard K."/>
        </authorList>
    </citation>
    <scope>NUCLEOTIDE SEQUENCE [LARGE SCALE GENOMIC DNA]</scope>
    <source>
        <strain evidence="2">NML02-A-017</strain>
    </source>
</reference>
<dbReference type="AlphaFoldDB" id="A0A1A9RYZ8"/>
<organism evidence="1 2">
    <name type="scientific">Eikenella longinqua</name>
    <dbReference type="NCBI Taxonomy" id="1795827"/>
    <lineage>
        <taxon>Bacteria</taxon>
        <taxon>Pseudomonadati</taxon>
        <taxon>Pseudomonadota</taxon>
        <taxon>Betaproteobacteria</taxon>
        <taxon>Neisseriales</taxon>
        <taxon>Neisseriaceae</taxon>
        <taxon>Eikenella</taxon>
    </lineage>
</organism>
<dbReference type="Proteomes" id="UP000077885">
    <property type="component" value="Unassembled WGS sequence"/>
</dbReference>
<accession>A0A1A9RYZ8</accession>
<name>A0A1A9RYZ8_9NEIS</name>
<evidence type="ECO:0000313" key="2">
    <source>
        <dbReference type="Proteomes" id="UP000077885"/>
    </source>
</evidence>
<dbReference type="PIRSF" id="PIRSF020565">
    <property type="entry name" value="3Ho_Ac_ACP_DH_prd"/>
    <property type="match status" value="1"/>
</dbReference>
<dbReference type="InterPro" id="IPR016776">
    <property type="entry name" value="ApeP-like_dehydratase"/>
</dbReference>
<evidence type="ECO:0000313" key="1">
    <source>
        <dbReference type="EMBL" id="OAM29063.1"/>
    </source>
</evidence>
<dbReference type="SUPFAM" id="SSF54637">
    <property type="entry name" value="Thioesterase/thiol ester dehydrase-isomerase"/>
    <property type="match status" value="1"/>
</dbReference>
<dbReference type="Pfam" id="PF22817">
    <property type="entry name" value="ApeP-like"/>
    <property type="match status" value="1"/>
</dbReference>
<keyword evidence="2" id="KW-1185">Reference proteome</keyword>
<proteinExistence type="predicted"/>
<dbReference type="RefSeq" id="WP_067592017.1">
    <property type="nucleotide sequence ID" value="NZ_LXSL01000017.1"/>
</dbReference>
<dbReference type="InterPro" id="IPR029069">
    <property type="entry name" value="HotDog_dom_sf"/>
</dbReference>
<sequence>MPQCPIKQPAALLPHSGRMVLLDEVLSYDNNSLNAICTVRPDCILLPDGANALPGWLGMEIMAQAVGAWAGAHALDAGRPVQLGFLLGTRKLTFAQPDIPVGIVLDVQITLSWQDNATNMGVFDCTLTCRTPPPSRPDLPPGTLLLSGALNVFSPTSREALDAILGR</sequence>
<dbReference type="Gene3D" id="3.10.129.10">
    <property type="entry name" value="Hotdog Thioesterase"/>
    <property type="match status" value="1"/>
</dbReference>
<dbReference type="EMBL" id="LXSL01000017">
    <property type="protein sequence ID" value="OAM29063.1"/>
    <property type="molecule type" value="Genomic_DNA"/>
</dbReference>
<dbReference type="OrthoDB" id="9800188at2"/>
<protein>
    <submittedName>
        <fullName evidence="1">Thioester dehydrase</fullName>
    </submittedName>
</protein>
<dbReference type="STRING" id="1795827.A7P95_04825"/>
<gene>
    <name evidence="1" type="ORF">A7P95_04825</name>
</gene>
<comment type="caution">
    <text evidence="1">The sequence shown here is derived from an EMBL/GenBank/DDBJ whole genome shotgun (WGS) entry which is preliminary data.</text>
</comment>